<dbReference type="AlphaFoldDB" id="A0A1C4CZA1"/>
<dbReference type="Proteomes" id="UP000198975">
    <property type="component" value="Unassembled WGS sequence"/>
</dbReference>
<evidence type="ECO:0000256" key="2">
    <source>
        <dbReference type="ARBA" id="ARBA00023231"/>
    </source>
</evidence>
<dbReference type="GO" id="GO:0009399">
    <property type="term" value="P:nitrogen fixation"/>
    <property type="evidence" value="ECO:0007669"/>
    <property type="project" value="InterPro"/>
</dbReference>
<gene>
    <name evidence="3" type="ORF">GA0061071_109157</name>
</gene>
<dbReference type="RefSeq" id="WP_061495707.1">
    <property type="nucleotide sequence ID" value="NZ_CP115659.1"/>
</dbReference>
<dbReference type="OrthoDB" id="9801083at2"/>
<dbReference type="Pfam" id="PF04319">
    <property type="entry name" value="NifZ"/>
    <property type="match status" value="1"/>
</dbReference>
<keyword evidence="4" id="KW-1185">Reference proteome</keyword>
<protein>
    <submittedName>
        <fullName evidence="3">Nitrogen fixation protein NifZ</fullName>
    </submittedName>
</protein>
<comment type="similarity">
    <text evidence="1">Belongs to the NifZ family.</text>
</comment>
<organism evidence="3 4">
    <name type="scientific">Kosakonia oryzendophytica</name>
    <dbReference type="NCBI Taxonomy" id="1005665"/>
    <lineage>
        <taxon>Bacteria</taxon>
        <taxon>Pseudomonadati</taxon>
        <taxon>Pseudomonadota</taxon>
        <taxon>Gammaproteobacteria</taxon>
        <taxon>Enterobacterales</taxon>
        <taxon>Enterobacteriaceae</taxon>
        <taxon>Kosakonia</taxon>
    </lineage>
</organism>
<proteinExistence type="inferred from homology"/>
<reference evidence="4" key="1">
    <citation type="submission" date="2016-08" db="EMBL/GenBank/DDBJ databases">
        <authorList>
            <person name="Varghese N."/>
            <person name="Submissions Spin"/>
        </authorList>
    </citation>
    <scope>NUCLEOTIDE SEQUENCE [LARGE SCALE GENOMIC DNA]</scope>
    <source>
        <strain evidence="4">REICA_082</strain>
    </source>
</reference>
<sequence>MTQKYAFGEEVRVTRAIRNDGTLFGYRRGDLLVRRGTTGFVREWGTFLMDQIIYQIHFLDSDLIVGCREEELLPACAPWHAGQFQYGDHIVCRCALAINGEVVIAAGAQGQIAATDQGDNGESYIVTFSTRSFQVPASAMILVEE</sequence>
<dbReference type="InterPro" id="IPR007415">
    <property type="entry name" value="Nitrogenase_MoFe_mat_NifZ"/>
</dbReference>
<evidence type="ECO:0000313" key="3">
    <source>
        <dbReference type="EMBL" id="SCC24544.1"/>
    </source>
</evidence>
<keyword evidence="2" id="KW-0535">Nitrogen fixation</keyword>
<name>A0A1C4CZA1_9ENTR</name>
<evidence type="ECO:0000313" key="4">
    <source>
        <dbReference type="Proteomes" id="UP000198975"/>
    </source>
</evidence>
<evidence type="ECO:0000256" key="1">
    <source>
        <dbReference type="ARBA" id="ARBA00008027"/>
    </source>
</evidence>
<accession>A0A1C4CZA1</accession>
<dbReference type="EMBL" id="FMAY01000009">
    <property type="protein sequence ID" value="SCC24544.1"/>
    <property type="molecule type" value="Genomic_DNA"/>
</dbReference>